<sequence length="69" mass="7648">MIERVGVLVPAHDNQISCHSLLLIDHRPRRGKYRSYPLRRVRSSTKASPALAARRACAQAGSRQGRIAA</sequence>
<reference evidence="1 2" key="1">
    <citation type="submission" date="2017-11" db="EMBL/GenBank/DDBJ databases">
        <title>Molecular characterization of Burkholderia pseudomallei and closely related isolates from Vietnam.</title>
        <authorList>
            <person name="Ustinov D.V."/>
            <person name="Antonov A.S."/>
            <person name="Avdusheva E.F."/>
            <person name="Shpak I.M."/>
            <person name="Zakharova I.B."/>
            <person name="Thi L.A."/>
            <person name="Teteryatnikova N."/>
            <person name="Lopasteyskaya Y.A."/>
            <person name="Kuzyutina J.A."/>
            <person name="Ngo T.N."/>
            <person name="Victorov D.V."/>
        </authorList>
    </citation>
    <scope>NUCLEOTIDE SEQUENCE [LARGE SCALE GENOMIC DNA]</scope>
    <source>
        <strain evidence="1 2">V1512</strain>
    </source>
</reference>
<evidence type="ECO:0000313" key="1">
    <source>
        <dbReference type="EMBL" id="PJO62091.1"/>
    </source>
</evidence>
<comment type="caution">
    <text evidence="1">The sequence shown here is derived from an EMBL/GenBank/DDBJ whole genome shotgun (WGS) entry which is preliminary data.</text>
</comment>
<gene>
    <name evidence="1" type="ORF">CWD88_33180</name>
</gene>
<dbReference type="AlphaFoldDB" id="A0AAX0U128"/>
<proteinExistence type="predicted"/>
<name>A0AAX0U128_BURPE</name>
<organism evidence="1 2">
    <name type="scientific">Burkholderia pseudomallei</name>
    <name type="common">Pseudomonas pseudomallei</name>
    <dbReference type="NCBI Taxonomy" id="28450"/>
    <lineage>
        <taxon>Bacteria</taxon>
        <taxon>Pseudomonadati</taxon>
        <taxon>Pseudomonadota</taxon>
        <taxon>Betaproteobacteria</taxon>
        <taxon>Burkholderiales</taxon>
        <taxon>Burkholderiaceae</taxon>
        <taxon>Burkholderia</taxon>
        <taxon>pseudomallei group</taxon>
    </lineage>
</organism>
<dbReference type="EMBL" id="PHRB01000054">
    <property type="protein sequence ID" value="PJO62091.1"/>
    <property type="molecule type" value="Genomic_DNA"/>
</dbReference>
<accession>A0AAX0U128</accession>
<protein>
    <submittedName>
        <fullName evidence="1">Uncharacterized protein</fullName>
    </submittedName>
</protein>
<dbReference type="Proteomes" id="UP000231878">
    <property type="component" value="Unassembled WGS sequence"/>
</dbReference>
<evidence type="ECO:0000313" key="2">
    <source>
        <dbReference type="Proteomes" id="UP000231878"/>
    </source>
</evidence>